<keyword evidence="5" id="KW-1185">Reference proteome</keyword>
<feature type="domain" description="PEGA" evidence="3">
    <location>
        <begin position="111"/>
        <end position="178"/>
    </location>
</feature>
<dbReference type="InterPro" id="IPR011990">
    <property type="entry name" value="TPR-like_helical_dom_sf"/>
</dbReference>
<evidence type="ECO:0000313" key="4">
    <source>
        <dbReference type="EMBL" id="AKF04332.1"/>
    </source>
</evidence>
<organism evidence="4 5">
    <name type="scientific">Sandaracinus amylolyticus</name>
    <dbReference type="NCBI Taxonomy" id="927083"/>
    <lineage>
        <taxon>Bacteria</taxon>
        <taxon>Pseudomonadati</taxon>
        <taxon>Myxococcota</taxon>
        <taxon>Polyangia</taxon>
        <taxon>Polyangiales</taxon>
        <taxon>Sandaracinaceae</taxon>
        <taxon>Sandaracinus</taxon>
    </lineage>
</organism>
<sequence>MLAFVLAALAPLSARADEPDVERAREHFERGVALYEEGGFDAALVEFQQAYELAPSYRILFNLGQIYFQLHDYAEALRTFERYLEEGGDEIPAERRRAVERDVATLRERVGTLVLEVNVEGATVLLDDVAIGTTPLEPLVIDIGRHVLRVDAAGYRSDTRRITVASREEVELSIVLESGAGATPPDDARSDGGSGRAAALWALGATALLTGAGAGVAFGFAYDADTDLDAALGTFPADASTVESARDQLRASSLAADILGGVAIASAAAFVIVLAATSDDDGREAEQPEARLELRPGGLGVRGRF</sequence>
<keyword evidence="2" id="KW-0812">Transmembrane</keyword>
<keyword evidence="2" id="KW-1133">Transmembrane helix</keyword>
<feature type="transmembrane region" description="Helical" evidence="2">
    <location>
        <begin position="198"/>
        <end position="222"/>
    </location>
</feature>
<dbReference type="Proteomes" id="UP000034883">
    <property type="component" value="Chromosome"/>
</dbReference>
<dbReference type="InterPro" id="IPR013229">
    <property type="entry name" value="PEGA"/>
</dbReference>
<dbReference type="SUPFAM" id="SSF48452">
    <property type="entry name" value="TPR-like"/>
    <property type="match status" value="1"/>
</dbReference>
<evidence type="ECO:0000313" key="5">
    <source>
        <dbReference type="Proteomes" id="UP000034883"/>
    </source>
</evidence>
<dbReference type="PROSITE" id="PS50293">
    <property type="entry name" value="TPR_REGION"/>
    <property type="match status" value="1"/>
</dbReference>
<evidence type="ECO:0000256" key="2">
    <source>
        <dbReference type="SAM" id="Phobius"/>
    </source>
</evidence>
<dbReference type="AlphaFoldDB" id="A0A0F6YHP5"/>
<reference evidence="4 5" key="1">
    <citation type="submission" date="2015-03" db="EMBL/GenBank/DDBJ databases">
        <title>Genome assembly of Sandaracinus amylolyticus DSM 53668.</title>
        <authorList>
            <person name="Sharma G."/>
            <person name="Subramanian S."/>
        </authorList>
    </citation>
    <scope>NUCLEOTIDE SEQUENCE [LARGE SCALE GENOMIC DNA]</scope>
    <source>
        <strain evidence="4 5">DSM 53668</strain>
    </source>
</reference>
<evidence type="ECO:0000256" key="1">
    <source>
        <dbReference type="PROSITE-ProRule" id="PRU00339"/>
    </source>
</evidence>
<gene>
    <name evidence="4" type="ORF">DB32_001481</name>
</gene>
<dbReference type="PROSITE" id="PS50005">
    <property type="entry name" value="TPR"/>
    <property type="match status" value="1"/>
</dbReference>
<accession>A0A0F6YHP5</accession>
<protein>
    <recommendedName>
        <fullName evidence="3">PEGA domain-containing protein</fullName>
    </recommendedName>
</protein>
<dbReference type="Pfam" id="PF08308">
    <property type="entry name" value="PEGA"/>
    <property type="match status" value="1"/>
</dbReference>
<feature type="repeat" description="TPR" evidence="1">
    <location>
        <begin position="57"/>
        <end position="90"/>
    </location>
</feature>
<dbReference type="EMBL" id="CP011125">
    <property type="protein sequence ID" value="AKF04332.1"/>
    <property type="molecule type" value="Genomic_DNA"/>
</dbReference>
<proteinExistence type="predicted"/>
<name>A0A0F6YHP5_9BACT</name>
<dbReference type="KEGG" id="samy:DB32_001481"/>
<keyword evidence="2" id="KW-0472">Membrane</keyword>
<dbReference type="SMART" id="SM00028">
    <property type="entry name" value="TPR"/>
    <property type="match status" value="2"/>
</dbReference>
<feature type="transmembrane region" description="Helical" evidence="2">
    <location>
        <begin position="254"/>
        <end position="276"/>
    </location>
</feature>
<dbReference type="Pfam" id="PF13432">
    <property type="entry name" value="TPR_16"/>
    <property type="match status" value="1"/>
</dbReference>
<dbReference type="InterPro" id="IPR019734">
    <property type="entry name" value="TPR_rpt"/>
</dbReference>
<keyword evidence="1" id="KW-0802">TPR repeat</keyword>
<dbReference type="STRING" id="927083.DB32_001481"/>
<evidence type="ECO:0000259" key="3">
    <source>
        <dbReference type="Pfam" id="PF08308"/>
    </source>
</evidence>
<dbReference type="Gene3D" id="1.25.40.10">
    <property type="entry name" value="Tetratricopeptide repeat domain"/>
    <property type="match status" value="1"/>
</dbReference>